<organism evidence="1 2">
    <name type="scientific">Mucilaginibacter oryzae</name>
    <dbReference type="NCBI Taxonomy" id="468058"/>
    <lineage>
        <taxon>Bacteria</taxon>
        <taxon>Pseudomonadati</taxon>
        <taxon>Bacteroidota</taxon>
        <taxon>Sphingobacteriia</taxon>
        <taxon>Sphingobacteriales</taxon>
        <taxon>Sphingobacteriaceae</taxon>
        <taxon>Mucilaginibacter</taxon>
    </lineage>
</organism>
<sequence length="116" mass="13834">MRKLFNRLFKSHITASSAEQPDENTEPLTSIEFANYADKAKRLWIEFLAIEIDIEPFTSYKILTDDRFFEFTFEPNDSITLYFNNSFSLILYKRPILKKTGGYGEWTLEYDYYHSD</sequence>
<proteinExistence type="predicted"/>
<dbReference type="EMBL" id="QGHA01000010">
    <property type="protein sequence ID" value="PWK73785.1"/>
    <property type="molecule type" value="Genomic_DNA"/>
</dbReference>
<dbReference type="Proteomes" id="UP000245678">
    <property type="component" value="Unassembled WGS sequence"/>
</dbReference>
<gene>
    <name evidence="1" type="ORF">LX99_04171</name>
</gene>
<comment type="caution">
    <text evidence="1">The sequence shown here is derived from an EMBL/GenBank/DDBJ whole genome shotgun (WGS) entry which is preliminary data.</text>
</comment>
<evidence type="ECO:0000313" key="1">
    <source>
        <dbReference type="EMBL" id="PWK73785.1"/>
    </source>
</evidence>
<evidence type="ECO:0000313" key="2">
    <source>
        <dbReference type="Proteomes" id="UP000245678"/>
    </source>
</evidence>
<keyword evidence="2" id="KW-1185">Reference proteome</keyword>
<name>A0A316HIM0_9SPHI</name>
<protein>
    <submittedName>
        <fullName evidence="1">Uncharacterized protein</fullName>
    </submittedName>
</protein>
<accession>A0A316HIM0</accession>
<reference evidence="1 2" key="1">
    <citation type="submission" date="2018-05" db="EMBL/GenBank/DDBJ databases">
        <title>Genomic Encyclopedia of Archaeal and Bacterial Type Strains, Phase II (KMG-II): from individual species to whole genera.</title>
        <authorList>
            <person name="Goeker M."/>
        </authorList>
    </citation>
    <scope>NUCLEOTIDE SEQUENCE [LARGE SCALE GENOMIC DNA]</scope>
    <source>
        <strain evidence="1 2">DSM 19975</strain>
    </source>
</reference>
<dbReference type="RefSeq" id="WP_109609543.1">
    <property type="nucleotide sequence ID" value="NZ_QGHA01000010.1"/>
</dbReference>
<dbReference type="AlphaFoldDB" id="A0A316HIM0"/>